<reference evidence="2 3" key="2">
    <citation type="journal article" date="2019" name="G3 (Bethesda)">
        <title>Hybrid Assembly of the Genome of the Entomopathogenic Nematode Steinernema carpocapsae Identifies the X-Chromosome.</title>
        <authorList>
            <person name="Serra L."/>
            <person name="Macchietto M."/>
            <person name="Macias-Munoz A."/>
            <person name="McGill C.J."/>
            <person name="Rodriguez I.M."/>
            <person name="Rodriguez B."/>
            <person name="Murad R."/>
            <person name="Mortazavi A."/>
        </authorList>
    </citation>
    <scope>NUCLEOTIDE SEQUENCE [LARGE SCALE GENOMIC DNA]</scope>
    <source>
        <strain evidence="2 3">ALL</strain>
    </source>
</reference>
<proteinExistence type="predicted"/>
<feature type="compositionally biased region" description="Basic and acidic residues" evidence="1">
    <location>
        <begin position="133"/>
        <end position="149"/>
    </location>
</feature>
<feature type="region of interest" description="Disordered" evidence="1">
    <location>
        <begin position="117"/>
        <end position="166"/>
    </location>
</feature>
<dbReference type="STRING" id="34508.A0A4U5P9E4"/>
<reference evidence="2 3" key="1">
    <citation type="journal article" date="2015" name="Genome Biol.">
        <title>Comparative genomics of Steinernema reveals deeply conserved gene regulatory networks.</title>
        <authorList>
            <person name="Dillman A.R."/>
            <person name="Macchietto M."/>
            <person name="Porter C.F."/>
            <person name="Rogers A."/>
            <person name="Williams B."/>
            <person name="Antoshechkin I."/>
            <person name="Lee M.M."/>
            <person name="Goodwin Z."/>
            <person name="Lu X."/>
            <person name="Lewis E.E."/>
            <person name="Goodrich-Blair H."/>
            <person name="Stock S.P."/>
            <person name="Adams B.J."/>
            <person name="Sternberg P.W."/>
            <person name="Mortazavi A."/>
        </authorList>
    </citation>
    <scope>NUCLEOTIDE SEQUENCE [LARGE SCALE GENOMIC DNA]</scope>
    <source>
        <strain evidence="2 3">ALL</strain>
    </source>
</reference>
<sequence>MPSKKDKTVNATVDAIGQTLSKGDLVWASYRKQPEWPAIVKTIYAKKVTYCFLPLRENSHNQIFKGDNSSVRVLGKHDVVPDGADGDLIAAFDYAIKMINDGEAPDRTVVNAMKTNAAENEVPAKPEPVNEPSKNKAKENKAKENKAKENNGGNKKKKPVKEENIAEVEDEALPRPMMETSPPPEVNVGDVVIATSTDTSVAEWPAVVQKIDRKGNVIVKLFPLVDDGPEFRCVPAAVVPLPPDYAKERYDFEIENNASGQSEYIDAFVAVLRHYGHELPAEEPANANGHVEEEEMEDDAESRKRRAHVQGKITIGEAKSFKLRRVNLSNTLTDTPLSHTARRQLTLFEILKSDETQSHLRSVLGSLYEREYVRPTSARFEFSFDAGSLLTYKELTEVSVIALQVVKLHQDVPKMDIFTEMDYLVKVVLPKMMICGIMQWRSCREEEANQLLEASRLSSGQETGEGIEELPGTTMFESLVNAACHELSTNGGANHK</sequence>
<accession>A0A4U5P9E4</accession>
<evidence type="ECO:0000256" key="1">
    <source>
        <dbReference type="SAM" id="MobiDB-lite"/>
    </source>
</evidence>
<name>A0A4U5P9E4_STECR</name>
<dbReference type="OrthoDB" id="5860380at2759"/>
<gene>
    <name evidence="2" type="ORF">L596_007455</name>
</gene>
<evidence type="ECO:0000313" key="3">
    <source>
        <dbReference type="Proteomes" id="UP000298663"/>
    </source>
</evidence>
<protein>
    <recommendedName>
        <fullName evidence="4">PWWP domain-containing protein</fullName>
    </recommendedName>
</protein>
<comment type="caution">
    <text evidence="2">The sequence shown here is derived from an EMBL/GenBank/DDBJ whole genome shotgun (WGS) entry which is preliminary data.</text>
</comment>
<organism evidence="2 3">
    <name type="scientific">Steinernema carpocapsae</name>
    <name type="common">Entomopathogenic nematode</name>
    <dbReference type="NCBI Taxonomy" id="34508"/>
    <lineage>
        <taxon>Eukaryota</taxon>
        <taxon>Metazoa</taxon>
        <taxon>Ecdysozoa</taxon>
        <taxon>Nematoda</taxon>
        <taxon>Chromadorea</taxon>
        <taxon>Rhabditida</taxon>
        <taxon>Tylenchina</taxon>
        <taxon>Panagrolaimomorpha</taxon>
        <taxon>Strongyloidoidea</taxon>
        <taxon>Steinernematidae</taxon>
        <taxon>Steinernema</taxon>
    </lineage>
</organism>
<evidence type="ECO:0000313" key="2">
    <source>
        <dbReference type="EMBL" id="TKR92888.1"/>
    </source>
</evidence>
<keyword evidence="3" id="KW-1185">Reference proteome</keyword>
<dbReference type="AlphaFoldDB" id="A0A4U5P9E4"/>
<dbReference type="EMBL" id="AZBU02000002">
    <property type="protein sequence ID" value="TKR92888.1"/>
    <property type="molecule type" value="Genomic_DNA"/>
</dbReference>
<evidence type="ECO:0008006" key="4">
    <source>
        <dbReference type="Google" id="ProtNLM"/>
    </source>
</evidence>
<dbReference type="Proteomes" id="UP000298663">
    <property type="component" value="Unassembled WGS sequence"/>
</dbReference>